<evidence type="ECO:0000256" key="8">
    <source>
        <dbReference type="SAM" id="MobiDB-lite"/>
    </source>
</evidence>
<feature type="compositionally biased region" description="Low complexity" evidence="8">
    <location>
        <begin position="387"/>
        <end position="402"/>
    </location>
</feature>
<dbReference type="InterPro" id="IPR003593">
    <property type="entry name" value="AAA+_ATPase"/>
</dbReference>
<dbReference type="CDD" id="cd00009">
    <property type="entry name" value="AAA"/>
    <property type="match status" value="1"/>
</dbReference>
<dbReference type="Pfam" id="PF13401">
    <property type="entry name" value="AAA_22"/>
    <property type="match status" value="1"/>
</dbReference>
<dbReference type="CDD" id="cd06558">
    <property type="entry name" value="crotonase-like"/>
    <property type="match status" value="1"/>
</dbReference>
<dbReference type="GO" id="GO:0005739">
    <property type="term" value="C:mitochondrion"/>
    <property type="evidence" value="ECO:0007669"/>
    <property type="project" value="TreeGrafter"/>
</dbReference>
<dbReference type="InterPro" id="IPR027417">
    <property type="entry name" value="P-loop_NTPase"/>
</dbReference>
<dbReference type="Gene3D" id="1.10.8.60">
    <property type="match status" value="1"/>
</dbReference>
<accession>A0A8H2WNF6</accession>
<dbReference type="FunFam" id="3.90.226.10:FF:000019">
    <property type="entry name" value="Enoyl-CoA hydratase, mitochondrial"/>
    <property type="match status" value="1"/>
</dbReference>
<feature type="compositionally biased region" description="Polar residues" evidence="8">
    <location>
        <begin position="787"/>
        <end position="800"/>
    </location>
</feature>
<organism evidence="10 11">
    <name type="scientific">Rhizoctonia solani</name>
    <dbReference type="NCBI Taxonomy" id="456999"/>
    <lineage>
        <taxon>Eukaryota</taxon>
        <taxon>Fungi</taxon>
        <taxon>Dikarya</taxon>
        <taxon>Basidiomycota</taxon>
        <taxon>Agaricomycotina</taxon>
        <taxon>Agaricomycetes</taxon>
        <taxon>Cantharellales</taxon>
        <taxon>Ceratobasidiaceae</taxon>
        <taxon>Rhizoctonia</taxon>
    </lineage>
</organism>
<keyword evidence="3" id="KW-0235">DNA replication</keyword>
<feature type="compositionally biased region" description="Low complexity" evidence="8">
    <location>
        <begin position="324"/>
        <end position="333"/>
    </location>
</feature>
<dbReference type="SUPFAM" id="SSF52540">
    <property type="entry name" value="P-loop containing nucleoside triphosphate hydrolases"/>
    <property type="match status" value="1"/>
</dbReference>
<evidence type="ECO:0000256" key="4">
    <source>
        <dbReference type="ARBA" id="ARBA00022832"/>
    </source>
</evidence>
<feature type="region of interest" description="Disordered" evidence="8">
    <location>
        <begin position="264"/>
        <end position="333"/>
    </location>
</feature>
<evidence type="ECO:0000313" key="10">
    <source>
        <dbReference type="EMBL" id="CAE6389229.1"/>
    </source>
</evidence>
<dbReference type="GO" id="GO:0004300">
    <property type="term" value="F:enoyl-CoA hydratase activity"/>
    <property type="evidence" value="ECO:0007669"/>
    <property type="project" value="UniProtKB-EC"/>
</dbReference>
<dbReference type="InterPro" id="IPR014748">
    <property type="entry name" value="Enoyl-CoA_hydra_C"/>
</dbReference>
<feature type="region of interest" description="Disordered" evidence="8">
    <location>
        <begin position="364"/>
        <end position="402"/>
    </location>
</feature>
<evidence type="ECO:0000313" key="11">
    <source>
        <dbReference type="Proteomes" id="UP000663843"/>
    </source>
</evidence>
<dbReference type="GO" id="GO:0006260">
    <property type="term" value="P:DNA replication"/>
    <property type="evidence" value="ECO:0007669"/>
    <property type="project" value="UniProtKB-KW"/>
</dbReference>
<evidence type="ECO:0000256" key="3">
    <source>
        <dbReference type="ARBA" id="ARBA00022705"/>
    </source>
</evidence>
<dbReference type="GO" id="GO:0016887">
    <property type="term" value="F:ATP hydrolysis activity"/>
    <property type="evidence" value="ECO:0007669"/>
    <property type="project" value="InterPro"/>
</dbReference>
<evidence type="ECO:0000256" key="1">
    <source>
        <dbReference type="ARBA" id="ARBA00005254"/>
    </source>
</evidence>
<dbReference type="Pfam" id="PF22606">
    <property type="entry name" value="Cdc6-ORC-like_ATPase_lid"/>
    <property type="match status" value="1"/>
</dbReference>
<evidence type="ECO:0000259" key="9">
    <source>
        <dbReference type="SMART" id="SM00382"/>
    </source>
</evidence>
<dbReference type="Proteomes" id="UP000663843">
    <property type="component" value="Unassembled WGS sequence"/>
</dbReference>
<dbReference type="FunFam" id="1.10.12.10:FF:000001">
    <property type="entry name" value="Probable enoyl-CoA hydratase, mitochondrial"/>
    <property type="match status" value="1"/>
</dbReference>
<dbReference type="Gene3D" id="3.90.226.10">
    <property type="entry name" value="2-enoyl-CoA Hydratase, Chain A, domain 1"/>
    <property type="match status" value="1"/>
</dbReference>
<sequence length="948" mass="100286">MMISTRAALLSRGAVGFRRGFASARPLSKEYQNLLVSRPKPNVTLLTLNRPKALNALSTPLFEEINEVLDQVEKDEDIGALVVTGSEKAFAAGADIKEMKDKEFTDVYKNNFLGDWTRITSFRKPVIAAVGGFALGGGCELAMMCDIILASPTARFGQPEIKLGVIPGAGGTQRLTHAIGKSRAMELVLTGRMITAQEAEKWGLVSKIVEGDLVEEAVSMASTIAGFGRVAVQAGKESVNAAYELSLKDGLHFERRIFQSLFATRDQKEGKRARAPRTPRASSPTPHHKASARKPDPSIASPAYKRPRVAASPAKAGKENQPPSAAKASESKALARARFRKEVDIVEEAEDDDSSDPENIVALKNSAKRSVRLPSPVKTPPRETTTPNKSPVKNPSNPASVPRLPSLVSRLQLTPPSTPPVTVLSIHARARALLRPGVGEVIGRDKERAILTDFLAPFVAGTPPSSTDKLAAYISGAPGTGKTALVSEVLRTVAKDQFKGIYVNCTGLKEESSVWARVLEEGGFPLAKGKGSAGSEKKKFETSLSSQKVKCVIVLDELDFVLRTPSALSSIFELADAVPTRLRIIGISNTLTLGATGSRESAAASSFLSLDISPYVAEDIVKIVQGRLSTLESAPSGDGSATAPRVTGASLVIAPTALTFLSKKVATQTGDLRVALDAVRRTIELAEREVNPFAPSTPSRVPTAAALNPAGNPGVATMKHVLDALRGRDGLAGGQAIGTARGLGMQARLVMISILVARRRAAAGLVILPVKSVNSLTRTPSKAPRTPSRTGRAAQQTTPSKRVRAGESELYEASALHAAYTAILTSDGAFAPVSRSEFQDLLGVLETGGLVKIIGSVGQATPSRRKATGLSSEPLVGLAEGIREEDIIRGLGNAGAGATAGVKEEEAMALWDRELKRSARDVERVKRAVEREKEAAVVDGFADACAND</sequence>
<comment type="similarity">
    <text evidence="1">Belongs to the enoyl-CoA hydratase/isomerase family.</text>
</comment>
<reference evidence="10" key="1">
    <citation type="submission" date="2021-01" db="EMBL/GenBank/DDBJ databases">
        <authorList>
            <person name="Kaushik A."/>
        </authorList>
    </citation>
    <scope>NUCLEOTIDE SEQUENCE</scope>
    <source>
        <strain evidence="10">AG2-2IIIB</strain>
    </source>
</reference>
<feature type="region of interest" description="Disordered" evidence="8">
    <location>
        <begin position="776"/>
        <end position="802"/>
    </location>
</feature>
<dbReference type="InterPro" id="IPR054425">
    <property type="entry name" value="Cdc6_ORC1-like_ATPase_lid"/>
</dbReference>
<dbReference type="Pfam" id="PF00378">
    <property type="entry name" value="ECH_1"/>
    <property type="match status" value="1"/>
</dbReference>
<name>A0A8H2WNF6_9AGAM</name>
<dbReference type="InterPro" id="IPR001753">
    <property type="entry name" value="Enoyl-CoA_hydra/iso"/>
</dbReference>
<dbReference type="Gene3D" id="1.10.12.10">
    <property type="entry name" value="Lyase 2-enoyl-coa Hydratase, Chain A, domain 2"/>
    <property type="match status" value="1"/>
</dbReference>
<proteinExistence type="inferred from homology"/>
<dbReference type="SUPFAM" id="SSF52096">
    <property type="entry name" value="ClpP/crotonase"/>
    <property type="match status" value="1"/>
</dbReference>
<evidence type="ECO:0000256" key="6">
    <source>
        <dbReference type="ARBA" id="ARBA00023239"/>
    </source>
</evidence>
<feature type="domain" description="AAA+ ATPase" evidence="9">
    <location>
        <begin position="468"/>
        <end position="627"/>
    </location>
</feature>
<evidence type="ECO:0000256" key="2">
    <source>
        <dbReference type="ARBA" id="ARBA00012076"/>
    </source>
</evidence>
<dbReference type="GO" id="GO:0006635">
    <property type="term" value="P:fatty acid beta-oxidation"/>
    <property type="evidence" value="ECO:0007669"/>
    <property type="project" value="TreeGrafter"/>
</dbReference>
<comment type="caution">
    <text evidence="10">The sequence shown here is derived from an EMBL/GenBank/DDBJ whole genome shotgun (WGS) entry which is preliminary data.</text>
</comment>
<dbReference type="SMART" id="SM00382">
    <property type="entry name" value="AAA"/>
    <property type="match status" value="1"/>
</dbReference>
<dbReference type="PANTHER" id="PTHR11941:SF54">
    <property type="entry name" value="ENOYL-COA HYDRATASE, MITOCHONDRIAL"/>
    <property type="match status" value="1"/>
</dbReference>
<dbReference type="EMBL" id="CAJMWT010001234">
    <property type="protein sequence ID" value="CAE6389229.1"/>
    <property type="molecule type" value="Genomic_DNA"/>
</dbReference>
<dbReference type="EC" id="4.2.1.17" evidence="2"/>
<dbReference type="Gene3D" id="3.40.50.300">
    <property type="entry name" value="P-loop containing nucleotide triphosphate hydrolases"/>
    <property type="match status" value="1"/>
</dbReference>
<keyword evidence="5" id="KW-0443">Lipid metabolism</keyword>
<keyword evidence="6" id="KW-0456">Lyase</keyword>
<evidence type="ECO:0000256" key="7">
    <source>
        <dbReference type="ARBA" id="ARBA00073937"/>
    </source>
</evidence>
<protein>
    <recommendedName>
        <fullName evidence="7">Probable enoyl-CoA hydratase, mitochondrial</fullName>
        <ecNumber evidence="2">4.2.1.17</ecNumber>
    </recommendedName>
</protein>
<evidence type="ECO:0000256" key="5">
    <source>
        <dbReference type="ARBA" id="ARBA00023098"/>
    </source>
</evidence>
<dbReference type="InterPro" id="IPR029045">
    <property type="entry name" value="ClpP/crotonase-like_dom_sf"/>
</dbReference>
<dbReference type="InterPro" id="IPR049945">
    <property type="entry name" value="AAA_22"/>
</dbReference>
<dbReference type="AlphaFoldDB" id="A0A8H2WNF6"/>
<gene>
    <name evidence="10" type="ORF">RDB_LOCUS29469</name>
</gene>
<dbReference type="PANTHER" id="PTHR11941">
    <property type="entry name" value="ENOYL-COA HYDRATASE-RELATED"/>
    <property type="match status" value="1"/>
</dbReference>
<keyword evidence="4" id="KW-0276">Fatty acid metabolism</keyword>